<keyword evidence="3" id="KW-1185">Reference proteome</keyword>
<dbReference type="Gene3D" id="3.40.50.150">
    <property type="entry name" value="Vaccinia Virus protein VP39"/>
    <property type="match status" value="1"/>
</dbReference>
<gene>
    <name evidence="2" type="ORF">NYP16_11345</name>
</gene>
<name>A0A9X3U086_9PROT</name>
<dbReference type="InterPro" id="IPR009875">
    <property type="entry name" value="PilZ_domain"/>
</dbReference>
<feature type="domain" description="PilZ" evidence="1">
    <location>
        <begin position="43"/>
        <end position="107"/>
    </location>
</feature>
<sequence>MKHYEELSGGEGRRIFFRAERFRARDLFQRSMPTLMLDQMPITLSDVSLSGLSAISAANSNHAYEPEKRVNIQLLLGNSHLYEGAGEVVRVEPTQAGTKLGLRLLDRSFNVLQVVDKYKEISLRNELASFAATAPGAGVAPEYRMLCADILQLLRSYRSGLDTISQTNLTPDAAAELLASCEQQIIPQWRELWYRGNALVEGIMDNPEALRATKKFTELVLTPEFMSGVVWNRSYAKPLGYPGDYQIMNMVYDWQRVGASLYEKLVHRIGLDVAECIATRSVMMRQEIAKTLLEKADGVARITNLGCGSAREVIDYLKLGQLPRNAQFTLIDQDQGALELVYESTHAEVIRLNRQASVRCLHASFSQLLKTQELFSTIGLQDFVYSVGLIDYLTARRAKAWITSLYKFIAPGGKLIISNMMKCPESNLWPMEFLTDWNIIYRDEQEMLALAAGLEDAEVSTSLDPTGRVVLLSMHKKA</sequence>
<dbReference type="SUPFAM" id="SSF53335">
    <property type="entry name" value="S-adenosyl-L-methionine-dependent methyltransferases"/>
    <property type="match status" value="1"/>
</dbReference>
<accession>A0A9X3U086</accession>
<organism evidence="2 3">
    <name type="scientific">Govanella unica</name>
    <dbReference type="NCBI Taxonomy" id="2975056"/>
    <lineage>
        <taxon>Bacteria</taxon>
        <taxon>Pseudomonadati</taxon>
        <taxon>Pseudomonadota</taxon>
        <taxon>Alphaproteobacteria</taxon>
        <taxon>Emcibacterales</taxon>
        <taxon>Govanellaceae</taxon>
        <taxon>Govanella</taxon>
    </lineage>
</organism>
<dbReference type="Pfam" id="PF07238">
    <property type="entry name" value="PilZ"/>
    <property type="match status" value="1"/>
</dbReference>
<evidence type="ECO:0000313" key="2">
    <source>
        <dbReference type="EMBL" id="MDA5194544.1"/>
    </source>
</evidence>
<reference evidence="2" key="2">
    <citation type="journal article" date="2023" name="Syst. Appl. Microbiol.">
        <title>Govania unica gen. nov., sp. nov., a rare biosphere bacterium that represents a novel family in the class Alphaproteobacteria.</title>
        <authorList>
            <person name="Vandamme P."/>
            <person name="Peeters C."/>
            <person name="Hettiarachchi A."/>
            <person name="Cnockaert M."/>
            <person name="Carlier A."/>
        </authorList>
    </citation>
    <scope>NUCLEOTIDE SEQUENCE</scope>
    <source>
        <strain evidence="2">LMG 31809</strain>
    </source>
</reference>
<dbReference type="EMBL" id="JANWOI010000004">
    <property type="protein sequence ID" value="MDA5194544.1"/>
    <property type="molecule type" value="Genomic_DNA"/>
</dbReference>
<evidence type="ECO:0000259" key="1">
    <source>
        <dbReference type="Pfam" id="PF07238"/>
    </source>
</evidence>
<evidence type="ECO:0000313" key="3">
    <source>
        <dbReference type="Proteomes" id="UP001141619"/>
    </source>
</evidence>
<dbReference type="RefSeq" id="WP_274944250.1">
    <property type="nucleotide sequence ID" value="NZ_JANWOI010000004.1"/>
</dbReference>
<dbReference type="Proteomes" id="UP001141619">
    <property type="component" value="Unassembled WGS sequence"/>
</dbReference>
<proteinExistence type="predicted"/>
<dbReference type="InterPro" id="IPR029063">
    <property type="entry name" value="SAM-dependent_MTases_sf"/>
</dbReference>
<reference evidence="2" key="1">
    <citation type="submission" date="2022-08" db="EMBL/GenBank/DDBJ databases">
        <authorList>
            <person name="Vandamme P."/>
            <person name="Hettiarachchi A."/>
            <person name="Peeters C."/>
            <person name="Cnockaert M."/>
            <person name="Carlier A."/>
        </authorList>
    </citation>
    <scope>NUCLEOTIDE SEQUENCE</scope>
    <source>
        <strain evidence="2">LMG 31809</strain>
    </source>
</reference>
<dbReference type="AlphaFoldDB" id="A0A9X3U086"/>
<protein>
    <recommendedName>
        <fullName evidence="1">PilZ domain-containing protein</fullName>
    </recommendedName>
</protein>
<comment type="caution">
    <text evidence="2">The sequence shown here is derived from an EMBL/GenBank/DDBJ whole genome shotgun (WGS) entry which is preliminary data.</text>
</comment>
<dbReference type="GO" id="GO:0035438">
    <property type="term" value="F:cyclic-di-GMP binding"/>
    <property type="evidence" value="ECO:0007669"/>
    <property type="project" value="InterPro"/>
</dbReference>